<accession>A0A9Q9J791</accession>
<evidence type="ECO:0000313" key="2">
    <source>
        <dbReference type="Proteomes" id="UP001058381"/>
    </source>
</evidence>
<reference evidence="1" key="1">
    <citation type="submission" date="2022-04" db="EMBL/GenBank/DDBJ databases">
        <title>Xanthomonas prunicola pv. tritici, a pathogen causing a previously unreported foliar disease of wheat.</title>
        <authorList>
            <person name="Clavijo F."/>
            <person name="Curland R.D."/>
            <person name="Dill-Macky R."/>
            <person name="Pereyra S."/>
            <person name="Roman-Reyna V."/>
            <person name="Siri M.I."/>
        </authorList>
    </citation>
    <scope>NUCLEOTIDE SEQUENCE</scope>
    <source>
        <strain evidence="1">CIX249</strain>
    </source>
</reference>
<proteinExistence type="predicted"/>
<protein>
    <submittedName>
        <fullName evidence="1">Uncharacterized protein</fullName>
    </submittedName>
</protein>
<dbReference type="RefSeq" id="WP_252164994.1">
    <property type="nucleotide sequence ID" value="NZ_CP094827.1"/>
</dbReference>
<dbReference type="GeneID" id="75151345"/>
<organism evidence="1 2">
    <name type="scientific">Xanthomonas prunicola</name>
    <dbReference type="NCBI Taxonomy" id="2053930"/>
    <lineage>
        <taxon>Bacteria</taxon>
        <taxon>Pseudomonadati</taxon>
        <taxon>Pseudomonadota</taxon>
        <taxon>Gammaproteobacteria</taxon>
        <taxon>Lysobacterales</taxon>
        <taxon>Lysobacteraceae</taxon>
        <taxon>Xanthomonas</taxon>
    </lineage>
</organism>
<sequence length="114" mass="12848">MSGPFFERDLDVLLRVMEDGDSTGAIPQDVPFASPDSALLGFVFHHLERSDHAAAAAVVARVHTRHAACTRLNAWQRAYLIPFLQQWDQGRRDMPMPPVQHVLLLNHLRAREAV</sequence>
<evidence type="ECO:0000313" key="1">
    <source>
        <dbReference type="EMBL" id="UXA67533.1"/>
    </source>
</evidence>
<gene>
    <name evidence="1" type="ORF">M0D43_08285</name>
</gene>
<dbReference type="AlphaFoldDB" id="A0A9Q9J791"/>
<dbReference type="EMBL" id="CP096142">
    <property type="protein sequence ID" value="UXA67533.1"/>
    <property type="molecule type" value="Genomic_DNA"/>
</dbReference>
<name>A0A9Q9J791_9XANT</name>
<dbReference type="Proteomes" id="UP001058381">
    <property type="component" value="Chromosome"/>
</dbReference>